<dbReference type="Gene3D" id="1.50.10.10">
    <property type="match status" value="1"/>
</dbReference>
<dbReference type="OrthoDB" id="10036721at2759"/>
<dbReference type="PANTHER" id="PTHR34987:SF4">
    <property type="entry name" value="ALPHA-L-RHAMNOSIDASE C-TERMINAL DOMAIN-CONTAINING PROTEIN"/>
    <property type="match status" value="1"/>
</dbReference>
<organism evidence="1 2">
    <name type="scientific">Truncatella angustata</name>
    <dbReference type="NCBI Taxonomy" id="152316"/>
    <lineage>
        <taxon>Eukaryota</taxon>
        <taxon>Fungi</taxon>
        <taxon>Dikarya</taxon>
        <taxon>Ascomycota</taxon>
        <taxon>Pezizomycotina</taxon>
        <taxon>Sordariomycetes</taxon>
        <taxon>Xylariomycetidae</taxon>
        <taxon>Amphisphaeriales</taxon>
        <taxon>Sporocadaceae</taxon>
        <taxon>Truncatella</taxon>
    </lineage>
</organism>
<dbReference type="InterPro" id="IPR012341">
    <property type="entry name" value="6hp_glycosidase-like_sf"/>
</dbReference>
<dbReference type="GO" id="GO:0016798">
    <property type="term" value="F:hydrolase activity, acting on glycosyl bonds"/>
    <property type="evidence" value="ECO:0007669"/>
    <property type="project" value="UniProtKB-KW"/>
</dbReference>
<gene>
    <name evidence="1" type="ORF">BKA67DRAFT_665548</name>
</gene>
<dbReference type="GeneID" id="70137458"/>
<evidence type="ECO:0000313" key="2">
    <source>
        <dbReference type="Proteomes" id="UP000758603"/>
    </source>
</evidence>
<reference evidence="1" key="1">
    <citation type="journal article" date="2021" name="Nat. Commun.">
        <title>Genetic determinants of endophytism in the Arabidopsis root mycobiome.</title>
        <authorList>
            <person name="Mesny F."/>
            <person name="Miyauchi S."/>
            <person name="Thiergart T."/>
            <person name="Pickel B."/>
            <person name="Atanasova L."/>
            <person name="Karlsson M."/>
            <person name="Huettel B."/>
            <person name="Barry K.W."/>
            <person name="Haridas S."/>
            <person name="Chen C."/>
            <person name="Bauer D."/>
            <person name="Andreopoulos W."/>
            <person name="Pangilinan J."/>
            <person name="LaButti K."/>
            <person name="Riley R."/>
            <person name="Lipzen A."/>
            <person name="Clum A."/>
            <person name="Drula E."/>
            <person name="Henrissat B."/>
            <person name="Kohler A."/>
            <person name="Grigoriev I.V."/>
            <person name="Martin F.M."/>
            <person name="Hacquard S."/>
        </authorList>
    </citation>
    <scope>NUCLEOTIDE SEQUENCE</scope>
    <source>
        <strain evidence="1">MPI-SDFR-AT-0073</strain>
    </source>
</reference>
<dbReference type="SUPFAM" id="SSF48208">
    <property type="entry name" value="Six-hairpin glycosidases"/>
    <property type="match status" value="1"/>
</dbReference>
<protein>
    <submittedName>
        <fullName evidence="1">Six-hairpin glycosidase-like protein</fullName>
    </submittedName>
</protein>
<dbReference type="GO" id="GO:0005975">
    <property type="term" value="P:carbohydrate metabolic process"/>
    <property type="evidence" value="ECO:0007669"/>
    <property type="project" value="InterPro"/>
</dbReference>
<keyword evidence="2" id="KW-1185">Reference proteome</keyword>
<accession>A0A9P8UA23</accession>
<sequence>MREVEGYHGSVLYSVLKYAYHNTSLLPPSKIVFGYGSSIVNQTTSFGWATSPHTVRIIAASTSRFDLAKGTLRFLVDWQTSTGLLPHAPPTGYTPELARFSFSRGGGAWFHGVEVYSYILADYQILGVLAFIEYVRLSGDVNFATSTWANWKANLEWINSNINSTTGLLNLRSAFLGPASAGSAVNCALVEAVTKMAEGAMRIEENVDAEQYNAMAAVLSLAINRELWNEEVGIYGLSIGHAARRRSREPPALAWPPGFKRIDFSVGCHFANTNGFILKALLSQGTTASATLALDLIMSLWTPMLSNKTTSTGAFWEYVDQRGGPGLGLFTSLAHPWGGARPIY</sequence>
<keyword evidence="1" id="KW-0326">Glycosidase</keyword>
<dbReference type="PANTHER" id="PTHR34987">
    <property type="entry name" value="C, PUTATIVE (AFU_ORTHOLOGUE AFUA_3G02880)-RELATED"/>
    <property type="match status" value="1"/>
</dbReference>
<dbReference type="InterPro" id="IPR008928">
    <property type="entry name" value="6-hairpin_glycosidase_sf"/>
</dbReference>
<dbReference type="EMBL" id="JAGPXC010000015">
    <property type="protein sequence ID" value="KAH6638599.1"/>
    <property type="molecule type" value="Genomic_DNA"/>
</dbReference>
<keyword evidence="1" id="KW-0378">Hydrolase</keyword>
<name>A0A9P8UA23_9PEZI</name>
<comment type="caution">
    <text evidence="1">The sequence shown here is derived from an EMBL/GenBank/DDBJ whole genome shotgun (WGS) entry which is preliminary data.</text>
</comment>
<dbReference type="AlphaFoldDB" id="A0A9P8UA23"/>
<dbReference type="Proteomes" id="UP000758603">
    <property type="component" value="Unassembled WGS sequence"/>
</dbReference>
<dbReference type="RefSeq" id="XP_045950871.1">
    <property type="nucleotide sequence ID" value="XM_046108567.1"/>
</dbReference>
<proteinExistence type="predicted"/>
<evidence type="ECO:0000313" key="1">
    <source>
        <dbReference type="EMBL" id="KAH6638599.1"/>
    </source>
</evidence>